<dbReference type="Proteomes" id="UP000266691">
    <property type="component" value="Unassembled WGS sequence"/>
</dbReference>
<evidence type="ECO:0000313" key="5">
    <source>
        <dbReference type="Proteomes" id="UP000321621"/>
    </source>
</evidence>
<dbReference type="Proteomes" id="UP000321621">
    <property type="component" value="Unassembled WGS sequence"/>
</dbReference>
<dbReference type="EMBL" id="VNWK01000009">
    <property type="protein sequence ID" value="TXJ99686.1"/>
    <property type="molecule type" value="Genomic_DNA"/>
</dbReference>
<name>A0A3A1NKU1_9FLAO</name>
<dbReference type="OrthoDB" id="820612at2"/>
<dbReference type="RefSeq" id="WP_119645965.1">
    <property type="nucleotide sequence ID" value="NZ_QXFI01000009.1"/>
</dbReference>
<reference evidence="2 4" key="1">
    <citation type="submission" date="2018-08" db="EMBL/GenBank/DDBJ databases">
        <title>Proposal of Muricauda 72 sp.nov. and Muricauda NH166 sp.nov., isolated from seawater.</title>
        <authorList>
            <person name="Cheng H."/>
            <person name="Wu Y.-H."/>
            <person name="Guo L.-L."/>
            <person name="Xu X.-W."/>
        </authorList>
    </citation>
    <scope>NUCLEOTIDE SEQUENCE [LARGE SCALE GENOMIC DNA]</scope>
    <source>
        <strain evidence="2 4">72</strain>
    </source>
</reference>
<comment type="caution">
    <text evidence="2">The sequence shown here is derived from an EMBL/GenBank/DDBJ whole genome shotgun (WGS) entry which is preliminary data.</text>
</comment>
<accession>A0A3A1NKU1</accession>
<evidence type="ECO:0000313" key="3">
    <source>
        <dbReference type="EMBL" id="TXJ99686.1"/>
    </source>
</evidence>
<dbReference type="AlphaFoldDB" id="A0A3A1NKU1"/>
<gene>
    <name evidence="2" type="ORF">D2V05_02240</name>
    <name evidence="3" type="ORF">FQ017_02230</name>
</gene>
<organism evidence="2 4">
    <name type="scientific">Flagellimonas pelagia</name>
    <dbReference type="NCBI Taxonomy" id="2306998"/>
    <lineage>
        <taxon>Bacteria</taxon>
        <taxon>Pseudomonadati</taxon>
        <taxon>Bacteroidota</taxon>
        <taxon>Flavobacteriia</taxon>
        <taxon>Flavobacteriales</taxon>
        <taxon>Flavobacteriaceae</taxon>
        <taxon>Flagellimonas</taxon>
    </lineage>
</organism>
<sequence>MKIINKLLLASATALAVFTFNSCDDGNAVVDEVFDNTTSGIVLRTVSVISNELPIGKSDANFSVEVEMQDEQNGALVDHLEVFVSFRDNTVETGETDYDILDEVMAATIPSSEFYTGIYGFPRTTYTLTLDEMLSLLSMDSSILDGGDQFYVRFEAVLTDGRSFSNDDNTDTSTGSFFASPFLYTPSVTCPVESTLFVGDYLIEQTSGYVDGPTLSDGEIVTLAVGATSVERVFQTANYPLYCTTLRDFTIEFICGEIKVPTQNSGCACSSGGDWFSDPTVRETYDPNDDSVFLVTFTDDTQSDCSSPVQTTYRFTKQ</sequence>
<feature type="signal peptide" evidence="1">
    <location>
        <begin position="1"/>
        <end position="16"/>
    </location>
</feature>
<protein>
    <recommendedName>
        <fullName evidence="6">DUF1735 domain-containing protein</fullName>
    </recommendedName>
</protein>
<dbReference type="EMBL" id="QXFI01000009">
    <property type="protein sequence ID" value="RIV46799.1"/>
    <property type="molecule type" value="Genomic_DNA"/>
</dbReference>
<proteinExistence type="predicted"/>
<keyword evidence="5" id="KW-1185">Reference proteome</keyword>
<keyword evidence="1" id="KW-0732">Signal</keyword>
<evidence type="ECO:0000313" key="2">
    <source>
        <dbReference type="EMBL" id="RIV46799.1"/>
    </source>
</evidence>
<evidence type="ECO:0008006" key="6">
    <source>
        <dbReference type="Google" id="ProtNLM"/>
    </source>
</evidence>
<reference evidence="3 5" key="2">
    <citation type="submission" date="2019-07" db="EMBL/GenBank/DDBJ databases">
        <title>Draft genome of two Muricauda strains isolated from deep sea.</title>
        <authorList>
            <person name="Sun C."/>
        </authorList>
    </citation>
    <scope>NUCLEOTIDE SEQUENCE [LARGE SCALE GENOMIC DNA]</scope>
    <source>
        <strain evidence="3 5">72</strain>
    </source>
</reference>
<feature type="chain" id="PRO_5017320211" description="DUF1735 domain-containing protein" evidence="1">
    <location>
        <begin position="17"/>
        <end position="318"/>
    </location>
</feature>
<evidence type="ECO:0000256" key="1">
    <source>
        <dbReference type="SAM" id="SignalP"/>
    </source>
</evidence>
<evidence type="ECO:0000313" key="4">
    <source>
        <dbReference type="Proteomes" id="UP000266691"/>
    </source>
</evidence>